<name>A0A1B7T7H6_9ASCO</name>
<comment type="caution">
    <text evidence="2">The sequence shown here is derived from an EMBL/GenBank/DDBJ whole genome shotgun (WGS) entry which is preliminary data.</text>
</comment>
<organism evidence="2 3">
    <name type="scientific">Hanseniaspora valbyensis NRRL Y-1626</name>
    <dbReference type="NCBI Taxonomy" id="766949"/>
    <lineage>
        <taxon>Eukaryota</taxon>
        <taxon>Fungi</taxon>
        <taxon>Dikarya</taxon>
        <taxon>Ascomycota</taxon>
        <taxon>Saccharomycotina</taxon>
        <taxon>Saccharomycetes</taxon>
        <taxon>Saccharomycodales</taxon>
        <taxon>Saccharomycodaceae</taxon>
        <taxon>Hanseniaspora</taxon>
    </lineage>
</organism>
<feature type="region of interest" description="Disordered" evidence="1">
    <location>
        <begin position="169"/>
        <end position="191"/>
    </location>
</feature>
<reference evidence="3" key="1">
    <citation type="journal article" date="2016" name="Proc. Natl. Acad. Sci. U.S.A.">
        <title>Comparative genomics of biotechnologically important yeasts.</title>
        <authorList>
            <person name="Riley R."/>
            <person name="Haridas S."/>
            <person name="Wolfe K.H."/>
            <person name="Lopes M.R."/>
            <person name="Hittinger C.T."/>
            <person name="Goeker M."/>
            <person name="Salamov A.A."/>
            <person name="Wisecaver J.H."/>
            <person name="Long T.M."/>
            <person name="Calvey C.H."/>
            <person name="Aerts A.L."/>
            <person name="Barry K.W."/>
            <person name="Choi C."/>
            <person name="Clum A."/>
            <person name="Coughlan A.Y."/>
            <person name="Deshpande S."/>
            <person name="Douglass A.P."/>
            <person name="Hanson S.J."/>
            <person name="Klenk H.-P."/>
            <person name="LaButti K.M."/>
            <person name="Lapidus A."/>
            <person name="Lindquist E.A."/>
            <person name="Lipzen A.M."/>
            <person name="Meier-Kolthoff J.P."/>
            <person name="Ohm R.A."/>
            <person name="Otillar R.P."/>
            <person name="Pangilinan J.L."/>
            <person name="Peng Y."/>
            <person name="Rokas A."/>
            <person name="Rosa C.A."/>
            <person name="Scheuner C."/>
            <person name="Sibirny A.A."/>
            <person name="Slot J.C."/>
            <person name="Stielow J.B."/>
            <person name="Sun H."/>
            <person name="Kurtzman C.P."/>
            <person name="Blackwell M."/>
            <person name="Grigoriev I.V."/>
            <person name="Jeffries T.W."/>
        </authorList>
    </citation>
    <scope>NUCLEOTIDE SEQUENCE [LARGE SCALE GENOMIC DNA]</scope>
    <source>
        <strain evidence="3">NRRL Y-1626</strain>
    </source>
</reference>
<gene>
    <name evidence="2" type="ORF">HANVADRAFT_4493</name>
</gene>
<dbReference type="AlphaFoldDB" id="A0A1B7T7H6"/>
<evidence type="ECO:0000313" key="2">
    <source>
        <dbReference type="EMBL" id="OBA24691.1"/>
    </source>
</evidence>
<protein>
    <submittedName>
        <fullName evidence="2">Uncharacterized protein</fullName>
    </submittedName>
</protein>
<accession>A0A1B7T7H6</accession>
<evidence type="ECO:0000256" key="1">
    <source>
        <dbReference type="SAM" id="MobiDB-lite"/>
    </source>
</evidence>
<dbReference type="Proteomes" id="UP000092321">
    <property type="component" value="Unassembled WGS sequence"/>
</dbReference>
<proteinExistence type="predicted"/>
<dbReference type="OrthoDB" id="3971678at2759"/>
<sequence length="661" mass="76389">MHPQVNREMIRYTPVFATSTASGISSNNTNSANNNPNMSQNHYQLLQQMYNNGDNIINKSSSMAMNYNNYGYSDNLFQQQQNIQNNNMQKVDNSVEYYNYYDNTGYQYEMSQQFNNNSNNTNNNNINNNNSYFNSNIVAPVNKERKFEHTNPINFSSMVDTVVKPRSQPHSNNQNFNYSSKIQPHTTAAATTTTTNNNNSHIIQTHNHNPYLNNNSSGSNASFHNKYTNSSNSKNFLNRIDHTKKAGSNSNGNNNRYDTYSSFKRLSKKCFESLKNNNTTTRHISAMDINNMVQFIEMYKNLSEATGFNPLKQQDIVYLLRIILELHRNVRFNLLKLKRKPDYDDQSIYKNLINLLFQLLEMVNNDLIAGNVFENVKIDQSIIGTLINCYKDFEMIENALKVWKLGVFKINTSTNGEHNKTTTNEFKDEIFDPRNVETQRVFLNPGVIGSILPILQDIGHLSLDKISIIYAESKKLALMNTNSKGLDTLNLGMIQVHLDNNMVDEALLLYHENLKICSQDYNTNNYWKISISEIQFISKCKKIDIAMRFFEKLIDQKYQKTGGNNNNGNKNNLQASHVNLFMINIWEIGHDLEKVVYVWNKVLNYYGSKVYPGVISSLNDTFFKIFFEYYSSTSSNELRLQGFLRLIELINQMQLILKIIN</sequence>
<keyword evidence="3" id="KW-1185">Reference proteome</keyword>
<evidence type="ECO:0000313" key="3">
    <source>
        <dbReference type="Proteomes" id="UP000092321"/>
    </source>
</evidence>
<dbReference type="EMBL" id="LXPE01000488">
    <property type="protein sequence ID" value="OBA24691.1"/>
    <property type="molecule type" value="Genomic_DNA"/>
</dbReference>
<feature type="compositionally biased region" description="Polar residues" evidence="1">
    <location>
        <begin position="169"/>
        <end position="185"/>
    </location>
</feature>